<dbReference type="EMBL" id="BAUL01000264">
    <property type="protein sequence ID" value="GAD98846.1"/>
    <property type="molecule type" value="Genomic_DNA"/>
</dbReference>
<keyword evidence="4" id="KW-0187">Copper transport</keyword>
<proteinExistence type="inferred from homology"/>
<dbReference type="InParanoid" id="V5G9Z6"/>
<name>V5G9Z6_BYSSN</name>
<dbReference type="GO" id="GO:0005886">
    <property type="term" value="C:plasma membrane"/>
    <property type="evidence" value="ECO:0007669"/>
    <property type="project" value="TreeGrafter"/>
</dbReference>
<evidence type="ECO:0000313" key="6">
    <source>
        <dbReference type="EMBL" id="GAD98846.1"/>
    </source>
</evidence>
<evidence type="ECO:0000256" key="4">
    <source>
        <dbReference type="RuleBase" id="RU367022"/>
    </source>
</evidence>
<sequence length="194" mass="21436">MDMGSMNMGASSSSSSMSSPDMSSMHMVFTNTHNMPLYSTMWTPRSQGGYAGTCIFLIILAVIARSLIAFKAIMEQRWLAAHLQRRYVVVAGKNPEAGRISSDPEAKTATMVSAQGVEETVRVVHRYTQEPLPWRFSVDLPRALLVLCIAGVGYLLMLGVMTMNVGYFCSVLAGTFLGELGVGRYIQYNHWNEH</sequence>
<dbReference type="OrthoDB" id="73901at2759"/>
<evidence type="ECO:0000313" key="7">
    <source>
        <dbReference type="Proteomes" id="UP000018001"/>
    </source>
</evidence>
<evidence type="ECO:0000256" key="1">
    <source>
        <dbReference type="ARBA" id="ARBA00022692"/>
    </source>
</evidence>
<protein>
    <recommendedName>
        <fullName evidence="4">Copper transport protein</fullName>
    </recommendedName>
</protein>
<feature type="transmembrane region" description="Helical" evidence="4">
    <location>
        <begin position="140"/>
        <end position="158"/>
    </location>
</feature>
<dbReference type="HOGENOM" id="CLU_090404_1_1_1"/>
<comment type="subcellular location">
    <subcellularLocation>
        <location evidence="4">Membrane</location>
        <topology evidence="4">Multi-pass membrane protein</topology>
    </subcellularLocation>
</comment>
<dbReference type="AlphaFoldDB" id="V5G9Z6"/>
<evidence type="ECO:0000256" key="2">
    <source>
        <dbReference type="ARBA" id="ARBA00022989"/>
    </source>
</evidence>
<comment type="caution">
    <text evidence="6">The sequence shown here is derived from an EMBL/GenBank/DDBJ whole genome shotgun (WGS) entry which is preliminary data.</text>
</comment>
<keyword evidence="7" id="KW-1185">Reference proteome</keyword>
<feature type="region of interest" description="Disordered" evidence="5">
    <location>
        <begin position="1"/>
        <end position="21"/>
    </location>
</feature>
<dbReference type="PANTHER" id="PTHR12483">
    <property type="entry name" value="SOLUTE CARRIER FAMILY 31 COPPER TRANSPORTERS"/>
    <property type="match status" value="1"/>
</dbReference>
<accession>V5G9Z6</accession>
<dbReference type="Pfam" id="PF04145">
    <property type="entry name" value="Ctr"/>
    <property type="match status" value="1"/>
</dbReference>
<evidence type="ECO:0000256" key="5">
    <source>
        <dbReference type="SAM" id="MobiDB-lite"/>
    </source>
</evidence>
<keyword evidence="1 4" id="KW-0812">Transmembrane</keyword>
<dbReference type="InterPro" id="IPR007274">
    <property type="entry name" value="Cop_transporter"/>
</dbReference>
<dbReference type="GO" id="GO:0005375">
    <property type="term" value="F:copper ion transmembrane transporter activity"/>
    <property type="evidence" value="ECO:0007669"/>
    <property type="project" value="UniProtKB-UniRule"/>
</dbReference>
<dbReference type="Proteomes" id="UP000018001">
    <property type="component" value="Unassembled WGS sequence"/>
</dbReference>
<evidence type="ECO:0000256" key="3">
    <source>
        <dbReference type="ARBA" id="ARBA00023136"/>
    </source>
</evidence>
<keyword evidence="4" id="KW-0813">Transport</keyword>
<keyword evidence="2 4" id="KW-1133">Transmembrane helix</keyword>
<keyword evidence="4" id="KW-0406">Ion transport</keyword>
<keyword evidence="3 4" id="KW-0472">Membrane</keyword>
<organism evidence="6 7">
    <name type="scientific">Byssochlamys spectabilis (strain No. 5 / NBRC 109023)</name>
    <name type="common">Paecilomyces variotii</name>
    <dbReference type="NCBI Taxonomy" id="1356009"/>
    <lineage>
        <taxon>Eukaryota</taxon>
        <taxon>Fungi</taxon>
        <taxon>Dikarya</taxon>
        <taxon>Ascomycota</taxon>
        <taxon>Pezizomycotina</taxon>
        <taxon>Eurotiomycetes</taxon>
        <taxon>Eurotiomycetidae</taxon>
        <taxon>Eurotiales</taxon>
        <taxon>Thermoascaceae</taxon>
        <taxon>Paecilomyces</taxon>
    </lineage>
</organism>
<comment type="similarity">
    <text evidence="4">Belongs to the copper transporter (Ctr) (TC 1.A.56) family. SLC31A subfamily.</text>
</comment>
<dbReference type="PANTHER" id="PTHR12483:SF120">
    <property type="entry name" value="HIGH-AFFINITY COPPER TRANSPORTER CTRA2"/>
    <property type="match status" value="1"/>
</dbReference>
<gene>
    <name evidence="6" type="ORF">PVAR5_7548</name>
</gene>
<keyword evidence="4" id="KW-0186">Copper</keyword>
<reference evidence="7" key="1">
    <citation type="journal article" date="2014" name="Genome Announc.">
        <title>Draft genome sequence of the formaldehyde-resistant fungus Byssochlamys spectabilis No. 5 (anamorph Paecilomyces variotii No. 5) (NBRC109023).</title>
        <authorList>
            <person name="Oka T."/>
            <person name="Ekino K."/>
            <person name="Fukuda K."/>
            <person name="Nomura Y."/>
        </authorList>
    </citation>
    <scope>NUCLEOTIDE SEQUENCE [LARGE SCALE GENOMIC DNA]</scope>
    <source>
        <strain evidence="7">No. 5 / NBRC 109023</strain>
    </source>
</reference>
<dbReference type="eggNOG" id="ENOG502S287">
    <property type="taxonomic scope" value="Eukaryota"/>
</dbReference>